<evidence type="ECO:0000313" key="3">
    <source>
        <dbReference type="Proteomes" id="UP000800093"/>
    </source>
</evidence>
<proteinExistence type="predicted"/>
<comment type="caution">
    <text evidence="2">The sequence shown here is derived from an EMBL/GenBank/DDBJ whole genome shotgun (WGS) entry which is preliminary data.</text>
</comment>
<feature type="region of interest" description="Disordered" evidence="1">
    <location>
        <begin position="151"/>
        <end position="173"/>
    </location>
</feature>
<protein>
    <submittedName>
        <fullName evidence="2">Uncharacterized protein</fullName>
    </submittedName>
</protein>
<sequence>MSSIIGAHRFGNGGLHYCRRDLFNSSTITFAEKRNEEQWNSSSELPDEMSRLGPTFRSTHLVQERPSGQLSNGIPKQLSPALHTPHEVTVRVHCARLPLRRNAHHVTQHLYGRQELSRSYWLSANQNEHRERWTSLCPASREQDSRMAAQGFPKKSVHHSRIKLGQKPGKIIS</sequence>
<evidence type="ECO:0000256" key="1">
    <source>
        <dbReference type="SAM" id="MobiDB-lite"/>
    </source>
</evidence>
<dbReference type="Proteomes" id="UP000800093">
    <property type="component" value="Unassembled WGS sequence"/>
</dbReference>
<accession>A0A9P4KHH3</accession>
<organism evidence="2 3">
    <name type="scientific">Lojkania enalia</name>
    <dbReference type="NCBI Taxonomy" id="147567"/>
    <lineage>
        <taxon>Eukaryota</taxon>
        <taxon>Fungi</taxon>
        <taxon>Dikarya</taxon>
        <taxon>Ascomycota</taxon>
        <taxon>Pezizomycotina</taxon>
        <taxon>Dothideomycetes</taxon>
        <taxon>Pleosporomycetidae</taxon>
        <taxon>Pleosporales</taxon>
        <taxon>Pleosporales incertae sedis</taxon>
        <taxon>Lojkania</taxon>
    </lineage>
</organism>
<feature type="compositionally biased region" description="Basic residues" evidence="1">
    <location>
        <begin position="155"/>
        <end position="164"/>
    </location>
</feature>
<reference evidence="3" key="1">
    <citation type="journal article" date="2020" name="Stud. Mycol.">
        <title>101 Dothideomycetes genomes: A test case for predicting lifestyles and emergence of pathogens.</title>
        <authorList>
            <person name="Haridas S."/>
            <person name="Albert R."/>
            <person name="Binder M."/>
            <person name="Bloem J."/>
            <person name="LaButti K."/>
            <person name="Salamov A."/>
            <person name="Andreopoulos B."/>
            <person name="Baker S."/>
            <person name="Barry K."/>
            <person name="Bills G."/>
            <person name="Bluhm B."/>
            <person name="Cannon C."/>
            <person name="Castanera R."/>
            <person name="Culley D."/>
            <person name="Daum C."/>
            <person name="Ezra D."/>
            <person name="Gonzalez J."/>
            <person name="Henrissat B."/>
            <person name="Kuo A."/>
            <person name="Liang C."/>
            <person name="Lipzen A."/>
            <person name="Lutzoni F."/>
            <person name="Magnuson J."/>
            <person name="Mondo S."/>
            <person name="Nolan M."/>
            <person name="Ohm R."/>
            <person name="Pangilinan J."/>
            <person name="Park H.-J."/>
            <person name="Ramirez L."/>
            <person name="Alfaro M."/>
            <person name="Sun H."/>
            <person name="Tritt A."/>
            <person name="Yoshinaga Y."/>
            <person name="Zwiers L.-H."/>
            <person name="Turgeon B."/>
            <person name="Goodwin S."/>
            <person name="Spatafora J."/>
            <person name="Crous P."/>
            <person name="Grigoriev I."/>
        </authorList>
    </citation>
    <scope>NUCLEOTIDE SEQUENCE [LARGE SCALE GENOMIC DNA]</scope>
    <source>
        <strain evidence="3">CBS 304.66</strain>
    </source>
</reference>
<gene>
    <name evidence="2" type="ORF">CC78DRAFT_576256</name>
</gene>
<dbReference type="EMBL" id="ML986587">
    <property type="protein sequence ID" value="KAF2268251.1"/>
    <property type="molecule type" value="Genomic_DNA"/>
</dbReference>
<evidence type="ECO:0000313" key="2">
    <source>
        <dbReference type="EMBL" id="KAF2268251.1"/>
    </source>
</evidence>
<dbReference type="AlphaFoldDB" id="A0A9P4KHH3"/>
<keyword evidence="3" id="KW-1185">Reference proteome</keyword>
<name>A0A9P4KHH3_9PLEO</name>